<evidence type="ECO:0000256" key="3">
    <source>
        <dbReference type="ARBA" id="ARBA00022777"/>
    </source>
</evidence>
<dbReference type="InterPro" id="IPR045540">
    <property type="entry name" value="YegS/DAGK_C"/>
</dbReference>
<accession>A0AAD7VAQ9</accession>
<dbReference type="GeneID" id="83211147"/>
<dbReference type="PANTHER" id="PTHR12358:SF108">
    <property type="entry name" value="DAGKC DOMAIN-CONTAINING PROTEIN"/>
    <property type="match status" value="1"/>
</dbReference>
<dbReference type="PANTHER" id="PTHR12358">
    <property type="entry name" value="SPHINGOSINE KINASE"/>
    <property type="match status" value="1"/>
</dbReference>
<dbReference type="Gene3D" id="3.40.50.10330">
    <property type="entry name" value="Probable inorganic polyphosphate/atp-NAD kinase, domain 1"/>
    <property type="match status" value="1"/>
</dbReference>
<dbReference type="InterPro" id="IPR001206">
    <property type="entry name" value="Diacylglycerol_kinase_cat_dom"/>
</dbReference>
<evidence type="ECO:0000259" key="5">
    <source>
        <dbReference type="PROSITE" id="PS50146"/>
    </source>
</evidence>
<keyword evidence="3" id="KW-0418">Kinase</keyword>
<feature type="domain" description="DAGKc" evidence="5">
    <location>
        <begin position="119"/>
        <end position="268"/>
    </location>
</feature>
<dbReference type="InterPro" id="IPR017438">
    <property type="entry name" value="ATP-NAD_kinase_N"/>
</dbReference>
<keyword evidence="7" id="KW-1185">Reference proteome</keyword>
<dbReference type="GO" id="GO:0001727">
    <property type="term" value="F:lipid kinase activity"/>
    <property type="evidence" value="ECO:0007669"/>
    <property type="project" value="TreeGrafter"/>
</dbReference>
<dbReference type="InterPro" id="IPR016064">
    <property type="entry name" value="NAD/diacylglycerol_kinase_sf"/>
</dbReference>
<evidence type="ECO:0000256" key="4">
    <source>
        <dbReference type="ARBA" id="ARBA00022840"/>
    </source>
</evidence>
<evidence type="ECO:0000256" key="2">
    <source>
        <dbReference type="ARBA" id="ARBA00022741"/>
    </source>
</evidence>
<protein>
    <recommendedName>
        <fullName evidence="5">DAGKc domain-containing protein</fullName>
    </recommendedName>
</protein>
<evidence type="ECO:0000313" key="6">
    <source>
        <dbReference type="EMBL" id="KAJ8660686.1"/>
    </source>
</evidence>
<dbReference type="EMBL" id="JARTCD010000012">
    <property type="protein sequence ID" value="KAJ8660686.1"/>
    <property type="molecule type" value="Genomic_DNA"/>
</dbReference>
<proteinExistence type="predicted"/>
<keyword evidence="1" id="KW-0808">Transferase</keyword>
<dbReference type="Pfam" id="PF00781">
    <property type="entry name" value="DAGK_cat"/>
    <property type="match status" value="1"/>
</dbReference>
<dbReference type="AlphaFoldDB" id="A0AAD7VAQ9"/>
<reference evidence="6 7" key="1">
    <citation type="submission" date="2023-03" db="EMBL/GenBank/DDBJ databases">
        <title>Genome sequence of Lichtheimia ornata CBS 291.66.</title>
        <authorList>
            <person name="Mohabir J.T."/>
            <person name="Shea T.P."/>
            <person name="Kurbessoian T."/>
            <person name="Berby B."/>
            <person name="Fontaine J."/>
            <person name="Livny J."/>
            <person name="Gnirke A."/>
            <person name="Stajich J.E."/>
            <person name="Cuomo C.A."/>
        </authorList>
    </citation>
    <scope>NUCLEOTIDE SEQUENCE [LARGE SCALE GENOMIC DNA]</scope>
    <source>
        <strain evidence="6">CBS 291.66</strain>
    </source>
</reference>
<name>A0AAD7VAQ9_9FUNG</name>
<keyword evidence="4" id="KW-0067">ATP-binding</keyword>
<dbReference type="RefSeq" id="XP_058345599.1">
    <property type="nucleotide sequence ID" value="XM_058483801.1"/>
</dbReference>
<dbReference type="InterPro" id="IPR050187">
    <property type="entry name" value="Lipid_Phosphate_FormReg"/>
</dbReference>
<keyword evidence="2" id="KW-0547">Nucleotide-binding</keyword>
<dbReference type="GO" id="GO:0005737">
    <property type="term" value="C:cytoplasm"/>
    <property type="evidence" value="ECO:0007669"/>
    <property type="project" value="TreeGrafter"/>
</dbReference>
<dbReference type="SUPFAM" id="SSF111331">
    <property type="entry name" value="NAD kinase/diacylglycerol kinase-like"/>
    <property type="match status" value="1"/>
</dbReference>
<sequence>MSLTTLATDIQKDVKVTLTVNDQHLLISSDNGSNGTTTTTTLELDLIYGVKETKDKQLEIAIVECEQEQNENGGQQSTSITNFRDIGKTTWKQRTLVFDKLSTPEFATRLRQRVLPDVQPTQRVVAIINPAAGSRQALSQWNDIVKPMLVAAGYDTDAMSVTETKPNEQTRILVEQLGVKMISENANTTFIILGGDGTVHEVVNGLSDAYDRRANWPSLPTFKLGIIPSGSGNALSLSLQLQSIEHATLRIIKQNTQPLRLVDVELPIEQKRKLRIMVVMSWGFHAQLVSKARYLKPFVDNRRFSWVAMWLLYFLQHYAGELTMSQVQRYNKETKKFDDIQEEIVVNDEKFTYFAVTKQASLERGFTITPFASPATEDMDIILMRDASKEQLQSATIKAIQGGKHVDEEEYVEYYKAKELTLKVRDATDICLDGEIASIPANSIVRLKVVGPSQGEPDFQTFV</sequence>
<dbReference type="PROSITE" id="PS50146">
    <property type="entry name" value="DAGK"/>
    <property type="match status" value="1"/>
</dbReference>
<evidence type="ECO:0000256" key="1">
    <source>
        <dbReference type="ARBA" id="ARBA00022679"/>
    </source>
</evidence>
<dbReference type="GO" id="GO:0016020">
    <property type="term" value="C:membrane"/>
    <property type="evidence" value="ECO:0007669"/>
    <property type="project" value="TreeGrafter"/>
</dbReference>
<dbReference type="Gene3D" id="2.60.200.40">
    <property type="match status" value="1"/>
</dbReference>
<comment type="caution">
    <text evidence="6">The sequence shown here is derived from an EMBL/GenBank/DDBJ whole genome shotgun (WGS) entry which is preliminary data.</text>
</comment>
<dbReference type="Proteomes" id="UP001234581">
    <property type="component" value="Unassembled WGS sequence"/>
</dbReference>
<organism evidence="6 7">
    <name type="scientific">Lichtheimia ornata</name>
    <dbReference type="NCBI Taxonomy" id="688661"/>
    <lineage>
        <taxon>Eukaryota</taxon>
        <taxon>Fungi</taxon>
        <taxon>Fungi incertae sedis</taxon>
        <taxon>Mucoromycota</taxon>
        <taxon>Mucoromycotina</taxon>
        <taxon>Mucoromycetes</taxon>
        <taxon>Mucorales</taxon>
        <taxon>Lichtheimiaceae</taxon>
        <taxon>Lichtheimia</taxon>
    </lineage>
</organism>
<gene>
    <name evidence="6" type="ORF">O0I10_003734</name>
</gene>
<dbReference type="Pfam" id="PF19279">
    <property type="entry name" value="YegS_C"/>
    <property type="match status" value="1"/>
</dbReference>
<dbReference type="GO" id="GO:0046512">
    <property type="term" value="P:sphingosine biosynthetic process"/>
    <property type="evidence" value="ECO:0007669"/>
    <property type="project" value="TreeGrafter"/>
</dbReference>
<evidence type="ECO:0000313" key="7">
    <source>
        <dbReference type="Proteomes" id="UP001234581"/>
    </source>
</evidence>